<dbReference type="SUPFAM" id="SSF54001">
    <property type="entry name" value="Cysteine proteinases"/>
    <property type="match status" value="1"/>
</dbReference>
<feature type="signal peptide" evidence="5">
    <location>
        <begin position="1"/>
        <end position="16"/>
    </location>
</feature>
<dbReference type="InterPro" id="IPR013201">
    <property type="entry name" value="Prot_inhib_I29"/>
</dbReference>
<evidence type="ECO:0000259" key="7">
    <source>
        <dbReference type="SMART" id="SM00848"/>
    </source>
</evidence>
<reference evidence="8" key="1">
    <citation type="submission" date="2013-07" db="EMBL/GenBank/DDBJ databases">
        <title>Midgut Transcriptome Profiling of Anoplphora glabripennis, a Lignocellulose Degrading, Wood-Boring Cerambycid.</title>
        <authorList>
            <person name="Scully E.D."/>
            <person name="Hoover K."/>
            <person name="Carlson J.E."/>
            <person name="Tien M."/>
            <person name="Geib S.M."/>
        </authorList>
    </citation>
    <scope>NUCLEOTIDE SEQUENCE</scope>
</reference>
<dbReference type="InterPro" id="IPR000668">
    <property type="entry name" value="Peptidase_C1A_C"/>
</dbReference>
<evidence type="ECO:0000313" key="8">
    <source>
        <dbReference type="EMBL" id="JAB63774.1"/>
    </source>
</evidence>
<dbReference type="GO" id="GO:0006508">
    <property type="term" value="P:proteolysis"/>
    <property type="evidence" value="ECO:0007669"/>
    <property type="project" value="UniProtKB-KW"/>
</dbReference>
<evidence type="ECO:0000256" key="1">
    <source>
        <dbReference type="ARBA" id="ARBA00008455"/>
    </source>
</evidence>
<protein>
    <submittedName>
        <fullName evidence="8">Cathepsin L</fullName>
    </submittedName>
</protein>
<dbReference type="PRINTS" id="PR00705">
    <property type="entry name" value="PAPAIN"/>
</dbReference>
<dbReference type="EMBL" id="GALX01004692">
    <property type="protein sequence ID" value="JAB63774.1"/>
    <property type="molecule type" value="Transcribed_RNA"/>
</dbReference>
<dbReference type="Pfam" id="PF08246">
    <property type="entry name" value="Inhibitor_I29"/>
    <property type="match status" value="1"/>
</dbReference>
<keyword evidence="4" id="KW-0788">Thiol protease</keyword>
<keyword evidence="3" id="KW-0378">Hydrolase</keyword>
<feature type="chain" id="PRO_5018601413" evidence="5">
    <location>
        <begin position="17"/>
        <end position="318"/>
    </location>
</feature>
<organism evidence="8">
    <name type="scientific">Anoplophora glabripennis</name>
    <name type="common">Asian longhorn beetle</name>
    <name type="synonym">Anoplophora nobilis</name>
    <dbReference type="NCBI Taxonomy" id="217634"/>
    <lineage>
        <taxon>Eukaryota</taxon>
        <taxon>Metazoa</taxon>
        <taxon>Ecdysozoa</taxon>
        <taxon>Arthropoda</taxon>
        <taxon>Hexapoda</taxon>
        <taxon>Insecta</taxon>
        <taxon>Pterygota</taxon>
        <taxon>Neoptera</taxon>
        <taxon>Endopterygota</taxon>
        <taxon>Coleoptera</taxon>
        <taxon>Polyphaga</taxon>
        <taxon>Cucujiformia</taxon>
        <taxon>Chrysomeloidea</taxon>
        <taxon>Cerambycidae</taxon>
        <taxon>Lamiinae</taxon>
        <taxon>Lamiini</taxon>
        <taxon>Anoplophora</taxon>
    </lineage>
</organism>
<evidence type="ECO:0000256" key="2">
    <source>
        <dbReference type="ARBA" id="ARBA00022670"/>
    </source>
</evidence>
<dbReference type="Pfam" id="PF00112">
    <property type="entry name" value="Peptidase_C1"/>
    <property type="match status" value="1"/>
</dbReference>
<evidence type="ECO:0000256" key="5">
    <source>
        <dbReference type="SAM" id="SignalP"/>
    </source>
</evidence>
<evidence type="ECO:0000259" key="6">
    <source>
        <dbReference type="SMART" id="SM00645"/>
    </source>
</evidence>
<keyword evidence="2" id="KW-0645">Protease</keyword>
<dbReference type="AlphaFoldDB" id="V5GI89"/>
<comment type="similarity">
    <text evidence="1">Belongs to the peptidase C1 family.</text>
</comment>
<evidence type="ECO:0000256" key="3">
    <source>
        <dbReference type="ARBA" id="ARBA00022801"/>
    </source>
</evidence>
<dbReference type="FunFam" id="3.90.70.10:FF:000006">
    <property type="entry name" value="Cathepsin S"/>
    <property type="match status" value="1"/>
</dbReference>
<dbReference type="InterPro" id="IPR038765">
    <property type="entry name" value="Papain-like_cys_pep_sf"/>
</dbReference>
<dbReference type="SMART" id="SM00645">
    <property type="entry name" value="Pept_C1"/>
    <property type="match status" value="1"/>
</dbReference>
<keyword evidence="5" id="KW-0732">Signal</keyword>
<evidence type="ECO:0000256" key="4">
    <source>
        <dbReference type="ARBA" id="ARBA00022807"/>
    </source>
</evidence>
<name>V5GI89_ANOGL</name>
<dbReference type="PANTHER" id="PTHR12411">
    <property type="entry name" value="CYSTEINE PROTEASE FAMILY C1-RELATED"/>
    <property type="match status" value="1"/>
</dbReference>
<dbReference type="CDD" id="cd02248">
    <property type="entry name" value="Peptidase_C1A"/>
    <property type="match status" value="1"/>
</dbReference>
<dbReference type="InterPro" id="IPR013128">
    <property type="entry name" value="Peptidase_C1A"/>
</dbReference>
<dbReference type="InterPro" id="IPR039417">
    <property type="entry name" value="Peptidase_C1A_papain-like"/>
</dbReference>
<dbReference type="GO" id="GO:0008234">
    <property type="term" value="F:cysteine-type peptidase activity"/>
    <property type="evidence" value="ECO:0007669"/>
    <property type="project" value="UniProtKB-KW"/>
</dbReference>
<feature type="domain" description="Cathepsin propeptide inhibitor" evidence="7">
    <location>
        <begin position="23"/>
        <end position="83"/>
    </location>
</feature>
<gene>
    <name evidence="8" type="primary">CATL</name>
</gene>
<sequence length="318" mass="35623">MRIFIVFFCAILVVNGTSVENQWQSFKDNVGRHYRSRLEESSRFQIFKDNVRKVEEHNQRFDRGEVSYKLAVNKFADLTEEEFKARLNPRPAVEIDHPKVFSNVGYTDVPDELDWRDKGAVTGVKDQRNCSGCWAFGATGVLEGQYFLKTGKLESFSEQFLIDCSMMNNGCSGGWTLNAYRSVRDIGMVTDKSYPYEAADKACRANGTFFKDIGIVTIPQDENAIKAAVAKIGPVSVSIDASYLYLYGGGVFDNDRCSTTFTNHVVLIVGYGTTSDGIDYWEVKNSWGADWGVEGYVKMSRNKNSQCAIASGADYVLI</sequence>
<proteinExistence type="inferred from homology"/>
<dbReference type="SMART" id="SM00848">
    <property type="entry name" value="Inhibitor_I29"/>
    <property type="match status" value="1"/>
</dbReference>
<accession>V5GI89</accession>
<feature type="domain" description="Peptidase C1A papain C-terminal" evidence="6">
    <location>
        <begin position="109"/>
        <end position="317"/>
    </location>
</feature>
<dbReference type="Gene3D" id="3.90.70.10">
    <property type="entry name" value="Cysteine proteinases"/>
    <property type="match status" value="1"/>
</dbReference>